<dbReference type="AlphaFoldDB" id="A0A0K9YJY4"/>
<dbReference type="EMBL" id="LGIQ01000016">
    <property type="protein sequence ID" value="KNB68974.1"/>
    <property type="molecule type" value="Genomic_DNA"/>
</dbReference>
<dbReference type="SUPFAM" id="SSF51182">
    <property type="entry name" value="RmlC-like cupins"/>
    <property type="match status" value="1"/>
</dbReference>
<comment type="caution">
    <text evidence="2">The sequence shown here is derived from an EMBL/GenBank/DDBJ whole genome shotgun (WGS) entry which is preliminary data.</text>
</comment>
<evidence type="ECO:0000313" key="4">
    <source>
        <dbReference type="Proteomes" id="UP000319578"/>
    </source>
</evidence>
<dbReference type="Proteomes" id="UP000036834">
    <property type="component" value="Unassembled WGS sequence"/>
</dbReference>
<dbReference type="PATRIC" id="fig|54915.3.peg.5921"/>
<reference evidence="2" key="2">
    <citation type="submission" date="2015-07" db="EMBL/GenBank/DDBJ databases">
        <title>MeaNS - Measles Nucleotide Surveillance Program.</title>
        <authorList>
            <person name="Tran T."/>
            <person name="Druce J."/>
        </authorList>
    </citation>
    <scope>NUCLEOTIDE SEQUENCE</scope>
    <source>
        <strain evidence="2">DSM 9887</strain>
    </source>
</reference>
<protein>
    <submittedName>
        <fullName evidence="2">Cupin</fullName>
    </submittedName>
</protein>
<name>A0A0K9YJY4_9BACL</name>
<reference evidence="3" key="1">
    <citation type="submission" date="2015-07" db="EMBL/GenBank/DDBJ databases">
        <title>Genome sequencing project for genomic taxonomy and phylogenomics of Bacillus-like bacteria.</title>
        <authorList>
            <person name="Liu B."/>
            <person name="Wang J."/>
            <person name="Zhu Y."/>
            <person name="Liu G."/>
            <person name="Chen Q."/>
            <person name="Chen Z."/>
            <person name="Lan J."/>
            <person name="Che J."/>
            <person name="Ge C."/>
            <person name="Shi H."/>
            <person name="Pan Z."/>
            <person name="Liu X."/>
        </authorList>
    </citation>
    <scope>NUCLEOTIDE SEQUENCE [LARGE SCALE GENOMIC DNA]</scope>
    <source>
        <strain evidence="3">DSM 9887</strain>
    </source>
</reference>
<dbReference type="EMBL" id="BJON01000021">
    <property type="protein sequence ID" value="GED71489.1"/>
    <property type="molecule type" value="Genomic_DNA"/>
</dbReference>
<dbReference type="OrthoDB" id="3782397at2"/>
<dbReference type="RefSeq" id="WP_049742357.1">
    <property type="nucleotide sequence ID" value="NZ_BJON01000021.1"/>
</dbReference>
<evidence type="ECO:0000313" key="3">
    <source>
        <dbReference type="Proteomes" id="UP000036834"/>
    </source>
</evidence>
<dbReference type="InterPro" id="IPR014710">
    <property type="entry name" value="RmlC-like_jellyroll"/>
</dbReference>
<reference evidence="1 4" key="3">
    <citation type="submission" date="2019-06" db="EMBL/GenBank/DDBJ databases">
        <title>Whole genome shotgun sequence of Brevibacillus reuszeri NBRC 15719.</title>
        <authorList>
            <person name="Hosoyama A."/>
            <person name="Uohara A."/>
            <person name="Ohji S."/>
            <person name="Ichikawa N."/>
        </authorList>
    </citation>
    <scope>NUCLEOTIDE SEQUENCE [LARGE SCALE GENOMIC DNA]</scope>
    <source>
        <strain evidence="1 4">NBRC 15719</strain>
    </source>
</reference>
<evidence type="ECO:0000313" key="2">
    <source>
        <dbReference type="EMBL" id="KNB68974.1"/>
    </source>
</evidence>
<accession>A0A0K9YJY4</accession>
<keyword evidence="4" id="KW-1185">Reference proteome</keyword>
<evidence type="ECO:0000313" key="1">
    <source>
        <dbReference type="EMBL" id="GED71489.1"/>
    </source>
</evidence>
<dbReference type="Gene3D" id="2.60.120.10">
    <property type="entry name" value="Jelly Rolls"/>
    <property type="match status" value="1"/>
</dbReference>
<sequence length="124" mass="13168">MQLFRFDQLAGKSIDRFESVNSTISRVMRTPGSVQIGCIHVGEAGVVGYHPAVCPQLFLVVNGKGWVCGEDRKRIAVGPGQAAFWITGEGHESGSETGMTAIIIEGEGLDPASFMPQSDSELSG</sequence>
<organism evidence="2 3">
    <name type="scientific">Brevibacillus reuszeri</name>
    <dbReference type="NCBI Taxonomy" id="54915"/>
    <lineage>
        <taxon>Bacteria</taxon>
        <taxon>Bacillati</taxon>
        <taxon>Bacillota</taxon>
        <taxon>Bacilli</taxon>
        <taxon>Bacillales</taxon>
        <taxon>Paenibacillaceae</taxon>
        <taxon>Brevibacillus</taxon>
    </lineage>
</organism>
<gene>
    <name evidence="2" type="ORF">ADS79_31125</name>
    <name evidence="1" type="ORF">BRE01_51910</name>
</gene>
<dbReference type="InterPro" id="IPR011051">
    <property type="entry name" value="RmlC_Cupin_sf"/>
</dbReference>
<dbReference type="Proteomes" id="UP000319578">
    <property type="component" value="Unassembled WGS sequence"/>
</dbReference>
<proteinExistence type="predicted"/>
<dbReference type="STRING" id="54915.ADS79_31125"/>